<proteinExistence type="predicted"/>
<reference evidence="2" key="1">
    <citation type="submission" date="2022-03" db="EMBL/GenBank/DDBJ databases">
        <authorList>
            <person name="Martin H S."/>
        </authorList>
    </citation>
    <scope>NUCLEOTIDE SEQUENCE</scope>
</reference>
<organism evidence="2 3">
    <name type="scientific">Iphiclides podalirius</name>
    <name type="common">scarce swallowtail</name>
    <dbReference type="NCBI Taxonomy" id="110791"/>
    <lineage>
        <taxon>Eukaryota</taxon>
        <taxon>Metazoa</taxon>
        <taxon>Ecdysozoa</taxon>
        <taxon>Arthropoda</taxon>
        <taxon>Hexapoda</taxon>
        <taxon>Insecta</taxon>
        <taxon>Pterygota</taxon>
        <taxon>Neoptera</taxon>
        <taxon>Endopterygota</taxon>
        <taxon>Lepidoptera</taxon>
        <taxon>Glossata</taxon>
        <taxon>Ditrysia</taxon>
        <taxon>Papilionoidea</taxon>
        <taxon>Papilionidae</taxon>
        <taxon>Papilioninae</taxon>
        <taxon>Iphiclides</taxon>
    </lineage>
</organism>
<keyword evidence="1" id="KW-0472">Membrane</keyword>
<accession>A0ABN8I3T6</accession>
<evidence type="ECO:0000256" key="1">
    <source>
        <dbReference type="SAM" id="Phobius"/>
    </source>
</evidence>
<gene>
    <name evidence="2" type="ORF">IPOD504_LOCUS5743</name>
</gene>
<evidence type="ECO:0000313" key="2">
    <source>
        <dbReference type="EMBL" id="CAH2047366.1"/>
    </source>
</evidence>
<evidence type="ECO:0000313" key="3">
    <source>
        <dbReference type="Proteomes" id="UP000837857"/>
    </source>
</evidence>
<keyword evidence="1" id="KW-0812">Transmembrane</keyword>
<keyword evidence="1" id="KW-1133">Transmembrane helix</keyword>
<dbReference type="Proteomes" id="UP000837857">
    <property type="component" value="Chromosome 17"/>
</dbReference>
<evidence type="ECO:0008006" key="4">
    <source>
        <dbReference type="Google" id="ProtNLM"/>
    </source>
</evidence>
<name>A0ABN8I3T6_9NEOP</name>
<feature type="non-terminal residue" evidence="2">
    <location>
        <position position="1"/>
    </location>
</feature>
<keyword evidence="3" id="KW-1185">Reference proteome</keyword>
<dbReference type="EMBL" id="OW152829">
    <property type="protein sequence ID" value="CAH2047366.1"/>
    <property type="molecule type" value="Genomic_DNA"/>
</dbReference>
<feature type="transmembrane region" description="Helical" evidence="1">
    <location>
        <begin position="20"/>
        <end position="37"/>
    </location>
</feature>
<protein>
    <recommendedName>
        <fullName evidence="4">ATP synthase F0 subunit 8</fullName>
    </recommendedName>
</protein>
<sequence length="66" mass="7512">MTQNATAMAMAIHRPAAADPTWLTIISIFILLGLLCWKATQKLLKVHESLRITKQGRDYLAFWGVW</sequence>